<name>A0A9N8YMS6_9GLOM</name>
<dbReference type="CDD" id="cd22526">
    <property type="entry name" value="KH-I_Rrp40"/>
    <property type="match status" value="1"/>
</dbReference>
<dbReference type="Pfam" id="PF15985">
    <property type="entry name" value="KH_6"/>
    <property type="match status" value="1"/>
</dbReference>
<dbReference type="InterPro" id="IPR037319">
    <property type="entry name" value="Rrp40_S1"/>
</dbReference>
<evidence type="ECO:0000256" key="1">
    <source>
        <dbReference type="ARBA" id="ARBA00004496"/>
    </source>
</evidence>
<dbReference type="InterPro" id="IPR026699">
    <property type="entry name" value="Exosome_RNA_bind1/RRP40/RRP4"/>
</dbReference>
<evidence type="ECO:0000313" key="12">
    <source>
        <dbReference type="EMBL" id="CAG8434194.1"/>
    </source>
</evidence>
<dbReference type="Pfam" id="PF21262">
    <property type="entry name" value="RRP40_S1"/>
    <property type="match status" value="1"/>
</dbReference>
<dbReference type="GO" id="GO:0010468">
    <property type="term" value="P:regulation of gene expression"/>
    <property type="evidence" value="ECO:0007669"/>
    <property type="project" value="UniProtKB-ARBA"/>
</dbReference>
<evidence type="ECO:0000256" key="5">
    <source>
        <dbReference type="ARBA" id="ARBA00022552"/>
    </source>
</evidence>
<dbReference type="AlphaFoldDB" id="A0A9N8YMS6"/>
<dbReference type="GO" id="GO:0071038">
    <property type="term" value="P:TRAMP-dependent tRNA surveillance pathway"/>
    <property type="evidence" value="ECO:0007669"/>
    <property type="project" value="TreeGrafter"/>
</dbReference>
<dbReference type="CDD" id="cd05790">
    <property type="entry name" value="S1_Rrp40"/>
    <property type="match status" value="1"/>
</dbReference>
<evidence type="ECO:0000313" key="13">
    <source>
        <dbReference type="Proteomes" id="UP000789831"/>
    </source>
</evidence>
<dbReference type="SUPFAM" id="SSF54791">
    <property type="entry name" value="Eukaryotic type KH-domain (KH-domain type I)"/>
    <property type="match status" value="1"/>
</dbReference>
<reference evidence="12" key="1">
    <citation type="submission" date="2021-06" db="EMBL/GenBank/DDBJ databases">
        <authorList>
            <person name="Kallberg Y."/>
            <person name="Tangrot J."/>
            <person name="Rosling A."/>
        </authorList>
    </citation>
    <scope>NUCLEOTIDE SEQUENCE</scope>
    <source>
        <strain evidence="12">MT106</strain>
    </source>
</reference>
<organism evidence="12 13">
    <name type="scientific">Ambispora gerdemannii</name>
    <dbReference type="NCBI Taxonomy" id="144530"/>
    <lineage>
        <taxon>Eukaryota</taxon>
        <taxon>Fungi</taxon>
        <taxon>Fungi incertae sedis</taxon>
        <taxon>Mucoromycota</taxon>
        <taxon>Glomeromycotina</taxon>
        <taxon>Glomeromycetes</taxon>
        <taxon>Archaeosporales</taxon>
        <taxon>Ambisporaceae</taxon>
        <taxon>Ambispora</taxon>
    </lineage>
</organism>
<dbReference type="Gene3D" id="2.40.50.100">
    <property type="match status" value="1"/>
</dbReference>
<keyword evidence="4" id="KW-0963">Cytoplasm</keyword>
<evidence type="ECO:0000259" key="11">
    <source>
        <dbReference type="Pfam" id="PF18311"/>
    </source>
</evidence>
<evidence type="ECO:0000256" key="2">
    <source>
        <dbReference type="ARBA" id="ARBA00004604"/>
    </source>
</evidence>
<keyword evidence="6" id="KW-0271">Exosome</keyword>
<dbReference type="InterPro" id="IPR036612">
    <property type="entry name" value="KH_dom_type_1_sf"/>
</dbReference>
<dbReference type="Gene3D" id="2.40.50.140">
    <property type="entry name" value="Nucleic acid-binding proteins"/>
    <property type="match status" value="1"/>
</dbReference>
<dbReference type="GO" id="GO:0000176">
    <property type="term" value="C:nuclear exosome (RNase complex)"/>
    <property type="evidence" value="ECO:0007669"/>
    <property type="project" value="TreeGrafter"/>
</dbReference>
<dbReference type="OrthoDB" id="340500at2759"/>
<dbReference type="InterPro" id="IPR004088">
    <property type="entry name" value="KH_dom_type_1"/>
</dbReference>
<dbReference type="GO" id="GO:0000467">
    <property type="term" value="P:exonucleolytic trimming to generate mature 3'-end of 5.8S rRNA from tricistronic rRNA transcript (SSU-rRNA, 5.8S rRNA, LSU-rRNA)"/>
    <property type="evidence" value="ECO:0007669"/>
    <property type="project" value="TreeGrafter"/>
</dbReference>
<dbReference type="GO" id="GO:0071035">
    <property type="term" value="P:nuclear polyadenylation-dependent rRNA catabolic process"/>
    <property type="evidence" value="ECO:0007669"/>
    <property type="project" value="TreeGrafter"/>
</dbReference>
<evidence type="ECO:0000256" key="3">
    <source>
        <dbReference type="ARBA" id="ARBA00007841"/>
    </source>
</evidence>
<gene>
    <name evidence="12" type="ORF">AGERDE_LOCUS319</name>
</gene>
<dbReference type="InterPro" id="IPR049469">
    <property type="entry name" value="RRP40_KH-I"/>
</dbReference>
<protein>
    <recommendedName>
        <fullName evidence="9">Ribosomal RNA-processing protein 40</fullName>
    </recommendedName>
</protein>
<dbReference type="Gene3D" id="3.30.1370.10">
    <property type="entry name" value="K Homology domain, type 1"/>
    <property type="match status" value="1"/>
</dbReference>
<evidence type="ECO:0000256" key="6">
    <source>
        <dbReference type="ARBA" id="ARBA00022835"/>
    </source>
</evidence>
<sequence length="231" mass="25472">MQQSNAHRLQVVLPGDALPVYEHKLKLGPGLIQDEDQIIAVKGGVLKHQPAGNKYWVESNQRRYVAATGDPIIGVITQKGGEFFRVDIGAAHSAVLSYYAFENATKRYRPNHDVGTLIYARISQANKDMEPELECVNPATGRADGYGELKGGQVAKCSLGLARRLLETETPILKDLGDHIPFETAIGLNGRIWINADTTKNTIVVINAIKDSEKYPESQSRQVVSNHLSKW</sequence>
<dbReference type="EMBL" id="CAJVPL010000016">
    <property type="protein sequence ID" value="CAG8434194.1"/>
    <property type="molecule type" value="Genomic_DNA"/>
</dbReference>
<accession>A0A9N8YMS6</accession>
<feature type="domain" description="Exosome complex exonuclease Rrp40 N-terminal" evidence="11">
    <location>
        <begin position="25"/>
        <end position="63"/>
    </location>
</feature>
<keyword evidence="13" id="KW-1185">Reference proteome</keyword>
<evidence type="ECO:0000256" key="7">
    <source>
        <dbReference type="ARBA" id="ARBA00022884"/>
    </source>
</evidence>
<feature type="domain" description="K Homology" evidence="10">
    <location>
        <begin position="152"/>
        <end position="199"/>
    </location>
</feature>
<dbReference type="GO" id="GO:0000177">
    <property type="term" value="C:cytoplasmic exosome (RNase complex)"/>
    <property type="evidence" value="ECO:0007669"/>
    <property type="project" value="TreeGrafter"/>
</dbReference>
<keyword evidence="7" id="KW-0694">RNA-binding</keyword>
<evidence type="ECO:0000256" key="8">
    <source>
        <dbReference type="ARBA" id="ARBA00023242"/>
    </source>
</evidence>
<proteinExistence type="inferred from homology"/>
<dbReference type="SUPFAM" id="SSF110324">
    <property type="entry name" value="Ribosomal L27 protein-like"/>
    <property type="match status" value="1"/>
</dbReference>
<dbReference type="GO" id="GO:0003723">
    <property type="term" value="F:RNA binding"/>
    <property type="evidence" value="ECO:0007669"/>
    <property type="project" value="UniProtKB-KW"/>
</dbReference>
<dbReference type="Pfam" id="PF18311">
    <property type="entry name" value="Rrp40_N"/>
    <property type="match status" value="1"/>
</dbReference>
<keyword evidence="5" id="KW-0698">rRNA processing</keyword>
<comment type="subcellular location">
    <subcellularLocation>
        <location evidence="1">Cytoplasm</location>
    </subcellularLocation>
    <subcellularLocation>
        <location evidence="2">Nucleus</location>
        <location evidence="2">Nucleolus</location>
    </subcellularLocation>
</comment>
<evidence type="ECO:0000256" key="9">
    <source>
        <dbReference type="ARBA" id="ARBA00030615"/>
    </source>
</evidence>
<dbReference type="GO" id="GO:0034475">
    <property type="term" value="P:U4 snRNA 3'-end processing"/>
    <property type="evidence" value="ECO:0007669"/>
    <property type="project" value="TreeGrafter"/>
</dbReference>
<dbReference type="SUPFAM" id="SSF50249">
    <property type="entry name" value="Nucleic acid-binding proteins"/>
    <property type="match status" value="1"/>
</dbReference>
<evidence type="ECO:0000256" key="4">
    <source>
        <dbReference type="ARBA" id="ARBA00022490"/>
    </source>
</evidence>
<dbReference type="GO" id="GO:0071034">
    <property type="term" value="P:CUT catabolic process"/>
    <property type="evidence" value="ECO:0007669"/>
    <property type="project" value="TreeGrafter"/>
</dbReference>
<comment type="caution">
    <text evidence="12">The sequence shown here is derived from an EMBL/GenBank/DDBJ whole genome shotgun (WGS) entry which is preliminary data.</text>
</comment>
<keyword evidence="8" id="KW-0539">Nucleus</keyword>
<dbReference type="FunFam" id="2.40.50.140:FF:000112">
    <property type="entry name" value="Exosome complex component RRP40"/>
    <property type="match status" value="1"/>
</dbReference>
<dbReference type="PANTHER" id="PTHR21321:SF1">
    <property type="entry name" value="EXOSOME COMPLEX COMPONENT RRP40"/>
    <property type="match status" value="1"/>
</dbReference>
<dbReference type="InterPro" id="IPR041054">
    <property type="entry name" value="Rrp40_N_euk"/>
</dbReference>
<dbReference type="PANTHER" id="PTHR21321">
    <property type="entry name" value="PNAS-3 RELATED"/>
    <property type="match status" value="1"/>
</dbReference>
<comment type="similarity">
    <text evidence="3">Belongs to the RRP40 family.</text>
</comment>
<dbReference type="GO" id="GO:0005730">
    <property type="term" value="C:nucleolus"/>
    <property type="evidence" value="ECO:0007669"/>
    <property type="project" value="UniProtKB-SubCell"/>
</dbReference>
<dbReference type="InterPro" id="IPR012340">
    <property type="entry name" value="NA-bd_OB-fold"/>
</dbReference>
<dbReference type="Proteomes" id="UP000789831">
    <property type="component" value="Unassembled WGS sequence"/>
</dbReference>
<dbReference type="GO" id="GO:0071051">
    <property type="term" value="P:poly(A)-dependent snoRNA 3'-end processing"/>
    <property type="evidence" value="ECO:0007669"/>
    <property type="project" value="TreeGrafter"/>
</dbReference>
<evidence type="ECO:0000259" key="10">
    <source>
        <dbReference type="Pfam" id="PF15985"/>
    </source>
</evidence>
<dbReference type="FunFam" id="3.30.1370.10:FF:000038">
    <property type="entry name" value="exosome complex component RRP40"/>
    <property type="match status" value="1"/>
</dbReference>